<evidence type="ECO:0000256" key="2">
    <source>
        <dbReference type="ARBA" id="ARBA00005587"/>
    </source>
</evidence>
<evidence type="ECO:0000256" key="1">
    <source>
        <dbReference type="ARBA" id="ARBA00004141"/>
    </source>
</evidence>
<name>A0AAD7HF41_9AGAR</name>
<dbReference type="InterPro" id="IPR000791">
    <property type="entry name" value="Gpr1/Fun34/SatP-like"/>
</dbReference>
<dbReference type="NCBIfam" id="NF038013">
    <property type="entry name" value="AceTr_1"/>
    <property type="match status" value="1"/>
</dbReference>
<dbReference type="InterPro" id="IPR051633">
    <property type="entry name" value="AceTr"/>
</dbReference>
<gene>
    <name evidence="7" type="ORF">B0H16DRAFT_1433286</name>
</gene>
<dbReference type="EMBL" id="JARKIB010000263">
    <property type="protein sequence ID" value="KAJ7718649.1"/>
    <property type="molecule type" value="Genomic_DNA"/>
</dbReference>
<dbReference type="PANTHER" id="PTHR31123">
    <property type="entry name" value="ACCUMULATION OF DYADS PROTEIN 2-RELATED"/>
    <property type="match status" value="1"/>
</dbReference>
<keyword evidence="8" id="KW-1185">Reference proteome</keyword>
<comment type="caution">
    <text evidence="7">The sequence shown here is derived from an EMBL/GenBank/DDBJ whole genome shotgun (WGS) entry which is preliminary data.</text>
</comment>
<evidence type="ECO:0000256" key="3">
    <source>
        <dbReference type="ARBA" id="ARBA00022692"/>
    </source>
</evidence>
<feature type="transmembrane region" description="Helical" evidence="6">
    <location>
        <begin position="26"/>
        <end position="48"/>
    </location>
</feature>
<dbReference type="Pfam" id="PF01184">
    <property type="entry name" value="Gpr1_Fun34_YaaH"/>
    <property type="match status" value="1"/>
</dbReference>
<evidence type="ECO:0000256" key="5">
    <source>
        <dbReference type="ARBA" id="ARBA00023136"/>
    </source>
</evidence>
<keyword evidence="5 6" id="KW-0472">Membrane</keyword>
<evidence type="ECO:0000256" key="6">
    <source>
        <dbReference type="SAM" id="Phobius"/>
    </source>
</evidence>
<dbReference type="Proteomes" id="UP001215598">
    <property type="component" value="Unassembled WGS sequence"/>
</dbReference>
<feature type="transmembrane region" description="Helical" evidence="6">
    <location>
        <begin position="178"/>
        <end position="195"/>
    </location>
</feature>
<dbReference type="GO" id="GO:0005886">
    <property type="term" value="C:plasma membrane"/>
    <property type="evidence" value="ECO:0007669"/>
    <property type="project" value="TreeGrafter"/>
</dbReference>
<keyword evidence="3 6" id="KW-0812">Transmembrane</keyword>
<reference evidence="7" key="1">
    <citation type="submission" date="2023-03" db="EMBL/GenBank/DDBJ databases">
        <title>Massive genome expansion in bonnet fungi (Mycena s.s.) driven by repeated elements and novel gene families across ecological guilds.</title>
        <authorList>
            <consortium name="Lawrence Berkeley National Laboratory"/>
            <person name="Harder C.B."/>
            <person name="Miyauchi S."/>
            <person name="Viragh M."/>
            <person name="Kuo A."/>
            <person name="Thoen E."/>
            <person name="Andreopoulos B."/>
            <person name="Lu D."/>
            <person name="Skrede I."/>
            <person name="Drula E."/>
            <person name="Henrissat B."/>
            <person name="Morin E."/>
            <person name="Kohler A."/>
            <person name="Barry K."/>
            <person name="LaButti K."/>
            <person name="Morin E."/>
            <person name="Salamov A."/>
            <person name="Lipzen A."/>
            <person name="Mereny Z."/>
            <person name="Hegedus B."/>
            <person name="Baldrian P."/>
            <person name="Stursova M."/>
            <person name="Weitz H."/>
            <person name="Taylor A."/>
            <person name="Grigoriev I.V."/>
            <person name="Nagy L.G."/>
            <person name="Martin F."/>
            <person name="Kauserud H."/>
        </authorList>
    </citation>
    <scope>NUCLEOTIDE SEQUENCE</scope>
    <source>
        <strain evidence="7">CBHHK182m</strain>
    </source>
</reference>
<evidence type="ECO:0000313" key="8">
    <source>
        <dbReference type="Proteomes" id="UP001215598"/>
    </source>
</evidence>
<feature type="transmembrane region" description="Helical" evidence="6">
    <location>
        <begin position="121"/>
        <end position="142"/>
    </location>
</feature>
<feature type="transmembrane region" description="Helical" evidence="6">
    <location>
        <begin position="87"/>
        <end position="109"/>
    </location>
</feature>
<proteinExistence type="inferred from homology"/>
<dbReference type="AlphaFoldDB" id="A0AAD7HF41"/>
<evidence type="ECO:0000256" key="4">
    <source>
        <dbReference type="ARBA" id="ARBA00022989"/>
    </source>
</evidence>
<evidence type="ECO:0000313" key="7">
    <source>
        <dbReference type="EMBL" id="KAJ7718649.1"/>
    </source>
</evidence>
<keyword evidence="4 6" id="KW-1133">Transmembrane helix</keyword>
<comment type="subcellular location">
    <subcellularLocation>
        <location evidence="1">Membrane</location>
        <topology evidence="1">Multi-pass membrane protein</topology>
    </subcellularLocation>
</comment>
<dbReference type="GO" id="GO:0015123">
    <property type="term" value="F:acetate transmembrane transporter activity"/>
    <property type="evidence" value="ECO:0007669"/>
    <property type="project" value="TreeGrafter"/>
</dbReference>
<organism evidence="7 8">
    <name type="scientific">Mycena metata</name>
    <dbReference type="NCBI Taxonomy" id="1033252"/>
    <lineage>
        <taxon>Eukaryota</taxon>
        <taxon>Fungi</taxon>
        <taxon>Dikarya</taxon>
        <taxon>Basidiomycota</taxon>
        <taxon>Agaricomycotina</taxon>
        <taxon>Agaricomycetes</taxon>
        <taxon>Agaricomycetidae</taxon>
        <taxon>Agaricales</taxon>
        <taxon>Marasmiineae</taxon>
        <taxon>Mycenaceae</taxon>
        <taxon>Mycena</taxon>
    </lineage>
</organism>
<sequence>MTDVEANVAGRRGLNGVGRGTGATSFIGNPTGLGMLAFATTLFVLSLYQVNTRHVSEANAVLGLSLFTGGLATFMAGMWHFPRGNGYGAAVFTMYGTFWMSYGLFFIPSTGIMGSYTVDEFRSAIGIYFMAWMMVTIILGIASIRRHITWILFFSFLTMTYLLFGASNFSHRSGLPKAAGAFGIVTSFIAYYHALSKLLEGDYAPFGLPLGRFGDNTNKRY</sequence>
<feature type="transmembrane region" description="Helical" evidence="6">
    <location>
        <begin position="60"/>
        <end position="81"/>
    </location>
</feature>
<feature type="transmembrane region" description="Helical" evidence="6">
    <location>
        <begin position="148"/>
        <end position="166"/>
    </location>
</feature>
<accession>A0AAD7HF41</accession>
<protein>
    <submittedName>
        <fullName evidence="7">Gpr1 family protein</fullName>
    </submittedName>
</protein>
<comment type="similarity">
    <text evidence="2">Belongs to the acetate uptake transporter (AceTr) (TC 2.A.96) family.</text>
</comment>
<dbReference type="PANTHER" id="PTHR31123:SF1">
    <property type="entry name" value="ACCUMULATION OF DYADS PROTEIN 2-RELATED"/>
    <property type="match status" value="1"/>
</dbReference>